<proteinExistence type="predicted"/>
<name>A0A914RK38_PAREQ</name>
<evidence type="ECO:0000313" key="2">
    <source>
        <dbReference type="WBParaSite" id="PEQ_0000514701-mRNA-1"/>
    </source>
</evidence>
<dbReference type="AlphaFoldDB" id="A0A914RK38"/>
<evidence type="ECO:0000313" key="1">
    <source>
        <dbReference type="Proteomes" id="UP000887564"/>
    </source>
</evidence>
<dbReference type="Proteomes" id="UP000887564">
    <property type="component" value="Unplaced"/>
</dbReference>
<reference evidence="2" key="1">
    <citation type="submission" date="2022-11" db="UniProtKB">
        <authorList>
            <consortium name="WormBaseParasite"/>
        </authorList>
    </citation>
    <scope>IDENTIFICATION</scope>
</reference>
<organism evidence="1 2">
    <name type="scientific">Parascaris equorum</name>
    <name type="common">Equine roundworm</name>
    <dbReference type="NCBI Taxonomy" id="6256"/>
    <lineage>
        <taxon>Eukaryota</taxon>
        <taxon>Metazoa</taxon>
        <taxon>Ecdysozoa</taxon>
        <taxon>Nematoda</taxon>
        <taxon>Chromadorea</taxon>
        <taxon>Rhabditida</taxon>
        <taxon>Spirurina</taxon>
        <taxon>Ascaridomorpha</taxon>
        <taxon>Ascaridoidea</taxon>
        <taxon>Ascarididae</taxon>
        <taxon>Parascaris</taxon>
    </lineage>
</organism>
<dbReference type="WBParaSite" id="PEQ_0000514701-mRNA-1">
    <property type="protein sequence ID" value="PEQ_0000514701-mRNA-1"/>
    <property type="gene ID" value="PEQ_0000514701"/>
</dbReference>
<accession>A0A914RK38</accession>
<sequence length="84" mass="9925">MLYEILMTLSEKYLRNSFYPTISDVIQQLMLLLFNKELRKTLITPIKRFLSFSLPHTSKRCRRPSTLKIQLDRETSSPTNTTDT</sequence>
<keyword evidence="1" id="KW-1185">Reference proteome</keyword>
<protein>
    <submittedName>
        <fullName evidence="2">Uncharacterized protein</fullName>
    </submittedName>
</protein>